<feature type="transmembrane region" description="Helical" evidence="7">
    <location>
        <begin position="438"/>
        <end position="457"/>
    </location>
</feature>
<accession>A0A9P4M124</accession>
<evidence type="ECO:0000256" key="3">
    <source>
        <dbReference type="ARBA" id="ARBA00022679"/>
    </source>
</evidence>
<evidence type="ECO:0000256" key="6">
    <source>
        <dbReference type="ARBA" id="ARBA00023136"/>
    </source>
</evidence>
<proteinExistence type="predicted"/>
<keyword evidence="6 7" id="KW-0472">Membrane</keyword>
<dbReference type="InterPro" id="IPR029044">
    <property type="entry name" value="Nucleotide-diphossugar_trans"/>
</dbReference>
<dbReference type="AlphaFoldDB" id="A0A9P4M124"/>
<evidence type="ECO:0000256" key="2">
    <source>
        <dbReference type="ARBA" id="ARBA00022676"/>
    </source>
</evidence>
<comment type="caution">
    <text evidence="9">The sequence shown here is derived from an EMBL/GenBank/DDBJ whole genome shotgun (WGS) entry which is preliminary data.</text>
</comment>
<evidence type="ECO:0000256" key="7">
    <source>
        <dbReference type="SAM" id="Phobius"/>
    </source>
</evidence>
<dbReference type="Pfam" id="PF13632">
    <property type="entry name" value="Glyco_trans_2_3"/>
    <property type="match status" value="1"/>
</dbReference>
<evidence type="ECO:0000256" key="1">
    <source>
        <dbReference type="ARBA" id="ARBA00004141"/>
    </source>
</evidence>
<dbReference type="InterPro" id="IPR001969">
    <property type="entry name" value="Aspartic_peptidase_AS"/>
</dbReference>
<protein>
    <submittedName>
        <fullName evidence="9">Glycosyltransferase family 2 protein</fullName>
    </submittedName>
</protein>
<evidence type="ECO:0000256" key="5">
    <source>
        <dbReference type="ARBA" id="ARBA00022989"/>
    </source>
</evidence>
<dbReference type="PROSITE" id="PS00141">
    <property type="entry name" value="ASP_PROTEASE"/>
    <property type="match status" value="1"/>
</dbReference>
<evidence type="ECO:0000256" key="4">
    <source>
        <dbReference type="ARBA" id="ARBA00022692"/>
    </source>
</evidence>
<keyword evidence="4 7" id="KW-0812">Transmembrane</keyword>
<feature type="transmembrane region" description="Helical" evidence="7">
    <location>
        <begin position="401"/>
        <end position="418"/>
    </location>
</feature>
<dbReference type="InterPro" id="IPR001173">
    <property type="entry name" value="Glyco_trans_2-like"/>
</dbReference>
<dbReference type="GO" id="GO:0016020">
    <property type="term" value="C:membrane"/>
    <property type="evidence" value="ECO:0007669"/>
    <property type="project" value="UniProtKB-SubCell"/>
</dbReference>
<dbReference type="PANTHER" id="PTHR43867">
    <property type="entry name" value="CELLULOSE SYNTHASE CATALYTIC SUBUNIT A [UDP-FORMING]"/>
    <property type="match status" value="1"/>
</dbReference>
<dbReference type="GO" id="GO:0006508">
    <property type="term" value="P:proteolysis"/>
    <property type="evidence" value="ECO:0007669"/>
    <property type="project" value="InterPro"/>
</dbReference>
<feature type="transmembrane region" description="Helical" evidence="7">
    <location>
        <begin position="76"/>
        <end position="100"/>
    </location>
</feature>
<comment type="subcellular location">
    <subcellularLocation>
        <location evidence="1">Membrane</location>
        <topology evidence="1">Multi-pass membrane protein</topology>
    </subcellularLocation>
</comment>
<reference evidence="9" key="1">
    <citation type="journal article" date="2020" name="Stud. Mycol.">
        <title>101 Dothideomycetes genomes: a test case for predicting lifestyles and emergence of pathogens.</title>
        <authorList>
            <person name="Haridas S."/>
            <person name="Albert R."/>
            <person name="Binder M."/>
            <person name="Bloem J."/>
            <person name="Labutti K."/>
            <person name="Salamov A."/>
            <person name="Andreopoulos B."/>
            <person name="Baker S."/>
            <person name="Barry K."/>
            <person name="Bills G."/>
            <person name="Bluhm B."/>
            <person name="Cannon C."/>
            <person name="Castanera R."/>
            <person name="Culley D."/>
            <person name="Daum C."/>
            <person name="Ezra D."/>
            <person name="Gonzalez J."/>
            <person name="Henrissat B."/>
            <person name="Kuo A."/>
            <person name="Liang C."/>
            <person name="Lipzen A."/>
            <person name="Lutzoni F."/>
            <person name="Magnuson J."/>
            <person name="Mondo S."/>
            <person name="Nolan M."/>
            <person name="Ohm R."/>
            <person name="Pangilinan J."/>
            <person name="Park H.-J."/>
            <person name="Ramirez L."/>
            <person name="Alfaro M."/>
            <person name="Sun H."/>
            <person name="Tritt A."/>
            <person name="Yoshinaga Y."/>
            <person name="Zwiers L.-H."/>
            <person name="Turgeon B."/>
            <person name="Goodwin S."/>
            <person name="Spatafora J."/>
            <person name="Crous P."/>
            <person name="Grigoriev I."/>
        </authorList>
    </citation>
    <scope>NUCLEOTIDE SEQUENCE</scope>
    <source>
        <strain evidence="9">CBS 121410</strain>
    </source>
</reference>
<evidence type="ECO:0000259" key="8">
    <source>
        <dbReference type="Pfam" id="PF13632"/>
    </source>
</evidence>
<keyword evidence="10" id="KW-1185">Reference proteome</keyword>
<dbReference type="Proteomes" id="UP000799776">
    <property type="component" value="Unassembled WGS sequence"/>
</dbReference>
<keyword evidence="5 7" id="KW-1133">Transmembrane helix</keyword>
<dbReference type="PANTHER" id="PTHR43867:SF2">
    <property type="entry name" value="CELLULOSE SYNTHASE CATALYTIC SUBUNIT A [UDP-FORMING]"/>
    <property type="match status" value="1"/>
</dbReference>
<organism evidence="9 10">
    <name type="scientific">Saccharata proteae CBS 121410</name>
    <dbReference type="NCBI Taxonomy" id="1314787"/>
    <lineage>
        <taxon>Eukaryota</taxon>
        <taxon>Fungi</taxon>
        <taxon>Dikarya</taxon>
        <taxon>Ascomycota</taxon>
        <taxon>Pezizomycotina</taxon>
        <taxon>Dothideomycetes</taxon>
        <taxon>Dothideomycetes incertae sedis</taxon>
        <taxon>Botryosphaeriales</taxon>
        <taxon>Saccharataceae</taxon>
        <taxon>Saccharata</taxon>
    </lineage>
</organism>
<dbReference type="GO" id="GO:0016757">
    <property type="term" value="F:glycosyltransferase activity"/>
    <property type="evidence" value="ECO:0007669"/>
    <property type="project" value="UniProtKB-KW"/>
</dbReference>
<evidence type="ECO:0000313" key="10">
    <source>
        <dbReference type="Proteomes" id="UP000799776"/>
    </source>
</evidence>
<feature type="transmembrane region" description="Helical" evidence="7">
    <location>
        <begin position="464"/>
        <end position="483"/>
    </location>
</feature>
<dbReference type="Gene3D" id="3.90.550.10">
    <property type="entry name" value="Spore Coat Polysaccharide Biosynthesis Protein SpsA, Chain A"/>
    <property type="match status" value="1"/>
</dbReference>
<keyword evidence="3" id="KW-0808">Transferase</keyword>
<dbReference type="OrthoDB" id="72851at2759"/>
<sequence length="508" mass="58315">MSGKDFHIAIAEEHPSAYTPSTSTADLESARQQPGRFSNLKQRASDFIHEWTPFGLVFSYFVFSTCIYMVCTEDLIAIFWFIYLVTNFYIAGSTVLEAFMSQTPNREARKVVLKAEANGWVFPTPDDQLPILDLLIVAYLPNEKDIIMDRAIHALTKIVYPADRIRINLLYNTPKPIEPLETELRELSYKYSQCRVIKVPNSTSKADNLNYFFTLDTGADIIAIYDCDHYPHPHGPRWAAEKFCSDEKVDIVQGRCVVFNSKDCFLASMISVEFDKIYAVSHPGRATMWNFGLFCGSNGYWRASLLRDLKMDGDMLTEDIDSALRAVSRGAKTVHDLNVVSYELAPTTFAGFWKQRLRWAQGWTQASIKHFKLAYNKSPDGSPRQPRVRFGLLQLLLIREISYYLVTQYTCLVFGFVITKFPKNPVSLAKLIYFQYPVSVWLFFISIICLVATLWITMRVRSEFVTLWMIVLFSIQYPFYLVLNATIGLYGNARQVVSYNNWNPTARS</sequence>
<evidence type="ECO:0000313" key="9">
    <source>
        <dbReference type="EMBL" id="KAF2090792.1"/>
    </source>
</evidence>
<keyword evidence="2" id="KW-0328">Glycosyltransferase</keyword>
<feature type="transmembrane region" description="Helical" evidence="7">
    <location>
        <begin position="51"/>
        <end position="70"/>
    </location>
</feature>
<dbReference type="CDD" id="cd06423">
    <property type="entry name" value="CESA_like"/>
    <property type="match status" value="1"/>
</dbReference>
<feature type="domain" description="Glycosyltransferase 2-like" evidence="8">
    <location>
        <begin position="221"/>
        <end position="455"/>
    </location>
</feature>
<dbReference type="EMBL" id="ML978712">
    <property type="protein sequence ID" value="KAF2090792.1"/>
    <property type="molecule type" value="Genomic_DNA"/>
</dbReference>
<gene>
    <name evidence="9" type="ORF">K490DRAFT_34345</name>
</gene>
<dbReference type="SUPFAM" id="SSF53448">
    <property type="entry name" value="Nucleotide-diphospho-sugar transferases"/>
    <property type="match status" value="1"/>
</dbReference>
<dbReference type="InterPro" id="IPR050321">
    <property type="entry name" value="Glycosyltr_2/OpgH_subfam"/>
</dbReference>
<dbReference type="GO" id="GO:0004190">
    <property type="term" value="F:aspartic-type endopeptidase activity"/>
    <property type="evidence" value="ECO:0007669"/>
    <property type="project" value="InterPro"/>
</dbReference>
<name>A0A9P4M124_9PEZI</name>